<proteinExistence type="predicted"/>
<evidence type="ECO:0000313" key="2">
    <source>
        <dbReference type="Proteomes" id="UP000694892"/>
    </source>
</evidence>
<dbReference type="EMBL" id="CM004477">
    <property type="protein sequence ID" value="OCT74690.1"/>
    <property type="molecule type" value="Genomic_DNA"/>
</dbReference>
<gene>
    <name evidence="1" type="ORF">XELAEV_18033677mg</name>
</gene>
<sequence>MPKQLRKRKPGEKENSAFCSMCKISFTIASGRLASVTDHIASKKHKRALLELRLALQEGTYAFHTIKHHHSFRSMDCSSHLIKKFYESKFSCSRTKCELILTNVMTRWATEMVTQDLEKTSFVTLLIDASNHSHIKLFSILLRYVLVGNESQGSEKGAITLLLKLSLNRNVVVLGCVAHVLNNSAHTSFGMIPLDIHGVVSKIFGYFHIFTVRVERLKGFCDFVGQEWKEVLSSSNVRWLSLLPALRRILDLYSAFKSFFLSDDKCPIVLKRWFSDPCTELWLQFSNATLPLFHDTIKKVETQEGIAVESSLIVTTLTCLEDDGLYTKADYLYVSNDFYNTGVDYLNAWCTHFDHIDKTECVLLKNVPDRQFFEEAVQFFKSKSDLLDIKEDDLFDEISCLKCLTTDTKLQEWNSDNLSICERWSQIFFHFKEKMVPYLELQKLVEITFCLPGSNAPVESVNSMLTVLVNFPMTCQEFAAELASRKDILEKIHCSEKYKC</sequence>
<accession>A0A974HE73</accession>
<dbReference type="OMA" id="GYSKTRW"/>
<protein>
    <recommendedName>
        <fullName evidence="3">HAT C-terminal dimerisation domain-containing protein</fullName>
    </recommendedName>
</protein>
<name>A0A974HE73_XENLA</name>
<dbReference type="AlphaFoldDB" id="A0A974HE73"/>
<dbReference type="PANTHER" id="PTHR37162:SF10">
    <property type="entry name" value="DUF4371 DOMAIN-CONTAINING PROTEIN"/>
    <property type="match status" value="1"/>
</dbReference>
<dbReference type="PANTHER" id="PTHR37162">
    <property type="entry name" value="HAT FAMILY DIMERISATION DOMAINCONTAINING PROTEIN-RELATED"/>
    <property type="match status" value="1"/>
</dbReference>
<evidence type="ECO:0008006" key="3">
    <source>
        <dbReference type="Google" id="ProtNLM"/>
    </source>
</evidence>
<organism evidence="1 2">
    <name type="scientific">Xenopus laevis</name>
    <name type="common">African clawed frog</name>
    <dbReference type="NCBI Taxonomy" id="8355"/>
    <lineage>
        <taxon>Eukaryota</taxon>
        <taxon>Metazoa</taxon>
        <taxon>Chordata</taxon>
        <taxon>Craniata</taxon>
        <taxon>Vertebrata</taxon>
        <taxon>Euteleostomi</taxon>
        <taxon>Amphibia</taxon>
        <taxon>Batrachia</taxon>
        <taxon>Anura</taxon>
        <taxon>Pipoidea</taxon>
        <taxon>Pipidae</taxon>
        <taxon>Xenopodinae</taxon>
        <taxon>Xenopus</taxon>
        <taxon>Xenopus</taxon>
    </lineage>
</organism>
<reference evidence="2" key="1">
    <citation type="journal article" date="2016" name="Nature">
        <title>Genome evolution in the allotetraploid frog Xenopus laevis.</title>
        <authorList>
            <person name="Session A.M."/>
            <person name="Uno Y."/>
            <person name="Kwon T."/>
            <person name="Chapman J.A."/>
            <person name="Toyoda A."/>
            <person name="Takahashi S."/>
            <person name="Fukui A."/>
            <person name="Hikosaka A."/>
            <person name="Suzuki A."/>
            <person name="Kondo M."/>
            <person name="van Heeringen S.J."/>
            <person name="Quigley I."/>
            <person name="Heinz S."/>
            <person name="Ogino H."/>
            <person name="Ochi H."/>
            <person name="Hellsten U."/>
            <person name="Lyons J.B."/>
            <person name="Simakov O."/>
            <person name="Putnam N."/>
            <person name="Stites J."/>
            <person name="Kuroki Y."/>
            <person name="Tanaka T."/>
            <person name="Michiue T."/>
            <person name="Watanabe M."/>
            <person name="Bogdanovic O."/>
            <person name="Lister R."/>
            <person name="Georgiou G."/>
            <person name="Paranjpe S.S."/>
            <person name="van Kruijsbergen I."/>
            <person name="Shu S."/>
            <person name="Carlson J."/>
            <person name="Kinoshita T."/>
            <person name="Ohta Y."/>
            <person name="Mawaribuchi S."/>
            <person name="Jenkins J."/>
            <person name="Grimwood J."/>
            <person name="Schmutz J."/>
            <person name="Mitros T."/>
            <person name="Mozaffari S.V."/>
            <person name="Suzuki Y."/>
            <person name="Haramoto Y."/>
            <person name="Yamamoto T.S."/>
            <person name="Takagi C."/>
            <person name="Heald R."/>
            <person name="Miller K."/>
            <person name="Haudenschild C."/>
            <person name="Kitzman J."/>
            <person name="Nakayama T."/>
            <person name="Izutsu Y."/>
            <person name="Robert J."/>
            <person name="Fortriede J."/>
            <person name="Burns K."/>
            <person name="Lotay V."/>
            <person name="Karimi K."/>
            <person name="Yasuoka Y."/>
            <person name="Dichmann D.S."/>
            <person name="Flajnik M.F."/>
            <person name="Houston D.W."/>
            <person name="Shendure J."/>
            <person name="DuPasquier L."/>
            <person name="Vize P.D."/>
            <person name="Zorn A.M."/>
            <person name="Ito M."/>
            <person name="Marcotte E.M."/>
            <person name="Wallingford J.B."/>
            <person name="Ito Y."/>
            <person name="Asashima M."/>
            <person name="Ueno N."/>
            <person name="Matsuda Y."/>
            <person name="Veenstra G.J."/>
            <person name="Fujiyama A."/>
            <person name="Harland R.M."/>
            <person name="Taira M."/>
            <person name="Rokhsar D.S."/>
        </authorList>
    </citation>
    <scope>NUCLEOTIDE SEQUENCE [LARGE SCALE GENOMIC DNA]</scope>
    <source>
        <strain evidence="2">J</strain>
    </source>
</reference>
<evidence type="ECO:0000313" key="1">
    <source>
        <dbReference type="EMBL" id="OCT74690.1"/>
    </source>
</evidence>
<dbReference type="Proteomes" id="UP000694892">
    <property type="component" value="Chromosome 6S"/>
</dbReference>